<feature type="transmembrane region" description="Helical" evidence="10">
    <location>
        <begin position="161"/>
        <end position="181"/>
    </location>
</feature>
<dbReference type="GO" id="GO:0000156">
    <property type="term" value="F:phosphorelay response regulator activity"/>
    <property type="evidence" value="ECO:0007669"/>
    <property type="project" value="TreeGrafter"/>
</dbReference>
<dbReference type="SUPFAM" id="SSF47384">
    <property type="entry name" value="Homodimeric domain of signal transducing histidine kinase"/>
    <property type="match status" value="1"/>
</dbReference>
<keyword evidence="9" id="KW-0902">Two-component regulatory system</keyword>
<evidence type="ECO:0000256" key="7">
    <source>
        <dbReference type="ARBA" id="ARBA00022777"/>
    </source>
</evidence>
<dbReference type="Proteomes" id="UP000483432">
    <property type="component" value="Unassembled WGS sequence"/>
</dbReference>
<gene>
    <name evidence="12" type="ORF">GZ085_10040</name>
</gene>
<keyword evidence="5" id="KW-0808">Transferase</keyword>
<accession>A0A7C9P8J9</accession>
<comment type="catalytic activity">
    <reaction evidence="1">
        <text>ATP + protein L-histidine = ADP + protein N-phospho-L-histidine.</text>
        <dbReference type="EC" id="2.7.13.3"/>
    </reaction>
</comment>
<dbReference type="AlphaFoldDB" id="A0A7C9P8J9"/>
<dbReference type="GO" id="GO:0000155">
    <property type="term" value="F:phosphorelay sensor kinase activity"/>
    <property type="evidence" value="ECO:0007669"/>
    <property type="project" value="InterPro"/>
</dbReference>
<dbReference type="Pfam" id="PF13188">
    <property type="entry name" value="PAS_8"/>
    <property type="match status" value="1"/>
</dbReference>
<sequence>MSQAARPMPLAAQSYFASHWRSLDYFNLYRLSLAMALVVTGMLFSDSDLFHIGAGSQFQSVAYIYLIIAAFFVLGIRARWPSFQFQLSAHITADIIFVTLMMTTSDRLAGAMGLLLVISIASGGLVGSGRLTLLYAAMASIALLLQHSFNILRHGHNVDGFFQIGLLCAGYFAIGWLAHALTRRALHSEQLAQRQADELALLNRINAVAIDNSPNGLLALQEDGVIRHANARALALLGIATAVKPGVTRLDDCSPDLARILARPFNPGSAITLSTPVTQLKVRCIPLATSEKSRVLVLEDQNLAEQAAQRLKLAALGRLTANIAHEIRNPLSAISHAAQLLLEETHDPVQSRLADIIENNACRLNRLVEEVLTLNRRDRLKPIDFDEKTLASLLEELLQTEEIPADAVILSMSESVHFQFDPDHLRQIVWNLLRNAWRFSHKQAGSIHFRMLMQEGRVHIEIQDDGPGLPPEHQGKLFEPFFTTDARGTGLGLFLARELAEANHAELSFLPGTQGACFRLGLKGNN</sequence>
<keyword evidence="8" id="KW-0067">ATP-binding</keyword>
<dbReference type="InterPro" id="IPR036890">
    <property type="entry name" value="HATPase_C_sf"/>
</dbReference>
<dbReference type="InterPro" id="IPR003661">
    <property type="entry name" value="HisK_dim/P_dom"/>
</dbReference>
<dbReference type="InterPro" id="IPR036097">
    <property type="entry name" value="HisK_dim/P_sf"/>
</dbReference>
<keyword evidence="10" id="KW-0812">Transmembrane</keyword>
<keyword evidence="7 12" id="KW-0418">Kinase</keyword>
<feature type="transmembrane region" description="Helical" evidence="10">
    <location>
        <begin position="133"/>
        <end position="149"/>
    </location>
</feature>
<evidence type="ECO:0000256" key="6">
    <source>
        <dbReference type="ARBA" id="ARBA00022741"/>
    </source>
</evidence>
<feature type="transmembrane region" description="Helical" evidence="10">
    <location>
        <begin position="28"/>
        <end position="45"/>
    </location>
</feature>
<name>A0A7C9P8J9_9PROT</name>
<dbReference type="GO" id="GO:0005524">
    <property type="term" value="F:ATP binding"/>
    <property type="evidence" value="ECO:0007669"/>
    <property type="project" value="UniProtKB-KW"/>
</dbReference>
<dbReference type="PANTHER" id="PTHR42878:SF7">
    <property type="entry name" value="SENSOR HISTIDINE KINASE GLRK"/>
    <property type="match status" value="1"/>
</dbReference>
<evidence type="ECO:0000313" key="13">
    <source>
        <dbReference type="Proteomes" id="UP000483432"/>
    </source>
</evidence>
<dbReference type="CDD" id="cd00082">
    <property type="entry name" value="HisKA"/>
    <property type="match status" value="1"/>
</dbReference>
<proteinExistence type="predicted"/>
<keyword evidence="6" id="KW-0547">Nucleotide-binding</keyword>
<protein>
    <recommendedName>
        <fullName evidence="3">histidine kinase</fullName>
        <ecNumber evidence="3">2.7.13.3</ecNumber>
    </recommendedName>
</protein>
<keyword evidence="10" id="KW-0472">Membrane</keyword>
<dbReference type="EMBL" id="JAAFGW010000149">
    <property type="protein sequence ID" value="NDP48711.1"/>
    <property type="molecule type" value="Genomic_DNA"/>
</dbReference>
<dbReference type="InterPro" id="IPR004358">
    <property type="entry name" value="Sig_transdc_His_kin-like_C"/>
</dbReference>
<dbReference type="SUPFAM" id="SSF55874">
    <property type="entry name" value="ATPase domain of HSP90 chaperone/DNA topoisomerase II/histidine kinase"/>
    <property type="match status" value="1"/>
</dbReference>
<comment type="caution">
    <text evidence="12">The sequence shown here is derived from an EMBL/GenBank/DDBJ whole genome shotgun (WGS) entry which is preliminary data.</text>
</comment>
<dbReference type="GO" id="GO:0007234">
    <property type="term" value="P:osmosensory signaling via phosphorelay pathway"/>
    <property type="evidence" value="ECO:0007669"/>
    <property type="project" value="TreeGrafter"/>
</dbReference>
<evidence type="ECO:0000256" key="4">
    <source>
        <dbReference type="ARBA" id="ARBA00022553"/>
    </source>
</evidence>
<evidence type="ECO:0000313" key="12">
    <source>
        <dbReference type="EMBL" id="NDP48711.1"/>
    </source>
</evidence>
<dbReference type="Pfam" id="PF02518">
    <property type="entry name" value="HATPase_c"/>
    <property type="match status" value="1"/>
</dbReference>
<feature type="transmembrane region" description="Helical" evidence="10">
    <location>
        <begin position="108"/>
        <end position="126"/>
    </location>
</feature>
<dbReference type="Gene3D" id="3.30.565.10">
    <property type="entry name" value="Histidine kinase-like ATPase, C-terminal domain"/>
    <property type="match status" value="1"/>
</dbReference>
<dbReference type="InterPro" id="IPR050351">
    <property type="entry name" value="BphY/WalK/GraS-like"/>
</dbReference>
<dbReference type="PANTHER" id="PTHR42878">
    <property type="entry name" value="TWO-COMPONENT HISTIDINE KINASE"/>
    <property type="match status" value="1"/>
</dbReference>
<reference evidence="12 13" key="1">
    <citation type="submission" date="2019-09" db="EMBL/GenBank/DDBJ databases">
        <title>H2 Metabolism Revealed by Metagenomic Analysis in Subglacial Sediment of East Antarctica.</title>
        <authorList>
            <person name="Yang Z."/>
            <person name="Zhang Y."/>
            <person name="Lv Y."/>
            <person name="Yan W."/>
            <person name="Xiao X."/>
            <person name="Sun B."/>
            <person name="Ma H."/>
        </authorList>
    </citation>
    <scope>NUCLEOTIDE SEQUENCE [LARGE SCALE GENOMIC DNA]</scope>
    <source>
        <strain evidence="12">Bin2_2</strain>
    </source>
</reference>
<evidence type="ECO:0000256" key="10">
    <source>
        <dbReference type="SAM" id="Phobius"/>
    </source>
</evidence>
<comment type="subcellular location">
    <subcellularLocation>
        <location evidence="2">Membrane</location>
    </subcellularLocation>
</comment>
<evidence type="ECO:0000259" key="11">
    <source>
        <dbReference type="PROSITE" id="PS50109"/>
    </source>
</evidence>
<dbReference type="InterPro" id="IPR003594">
    <property type="entry name" value="HATPase_dom"/>
</dbReference>
<keyword evidence="10" id="KW-1133">Transmembrane helix</keyword>
<feature type="domain" description="Histidine kinase" evidence="11">
    <location>
        <begin position="322"/>
        <end position="526"/>
    </location>
</feature>
<dbReference type="SMART" id="SM00388">
    <property type="entry name" value="HisKA"/>
    <property type="match status" value="1"/>
</dbReference>
<dbReference type="GO" id="GO:0016020">
    <property type="term" value="C:membrane"/>
    <property type="evidence" value="ECO:0007669"/>
    <property type="project" value="UniProtKB-SubCell"/>
</dbReference>
<dbReference type="InterPro" id="IPR000014">
    <property type="entry name" value="PAS"/>
</dbReference>
<dbReference type="EC" id="2.7.13.3" evidence="3"/>
<evidence type="ECO:0000256" key="2">
    <source>
        <dbReference type="ARBA" id="ARBA00004370"/>
    </source>
</evidence>
<dbReference type="Pfam" id="PF00512">
    <property type="entry name" value="HisKA"/>
    <property type="match status" value="1"/>
</dbReference>
<dbReference type="PROSITE" id="PS50109">
    <property type="entry name" value="HIS_KIN"/>
    <property type="match status" value="1"/>
</dbReference>
<evidence type="ECO:0000256" key="1">
    <source>
        <dbReference type="ARBA" id="ARBA00000085"/>
    </source>
</evidence>
<evidence type="ECO:0000256" key="9">
    <source>
        <dbReference type="ARBA" id="ARBA00023012"/>
    </source>
</evidence>
<evidence type="ECO:0000256" key="5">
    <source>
        <dbReference type="ARBA" id="ARBA00022679"/>
    </source>
</evidence>
<organism evidence="12 13">
    <name type="scientific">Sulfuriferula multivorans</name>
    <dbReference type="NCBI Taxonomy" id="1559896"/>
    <lineage>
        <taxon>Bacteria</taxon>
        <taxon>Pseudomonadati</taxon>
        <taxon>Pseudomonadota</taxon>
        <taxon>Betaproteobacteria</taxon>
        <taxon>Nitrosomonadales</taxon>
        <taxon>Sulfuricellaceae</taxon>
        <taxon>Sulfuriferula</taxon>
    </lineage>
</organism>
<evidence type="ECO:0000256" key="3">
    <source>
        <dbReference type="ARBA" id="ARBA00012438"/>
    </source>
</evidence>
<dbReference type="Gene3D" id="1.10.287.130">
    <property type="match status" value="1"/>
</dbReference>
<keyword evidence="4" id="KW-0597">Phosphoprotein</keyword>
<dbReference type="Pfam" id="PF25323">
    <property type="entry name" value="6TM_PilS"/>
    <property type="match status" value="1"/>
</dbReference>
<dbReference type="GO" id="GO:0030295">
    <property type="term" value="F:protein kinase activator activity"/>
    <property type="evidence" value="ECO:0007669"/>
    <property type="project" value="TreeGrafter"/>
</dbReference>
<dbReference type="PRINTS" id="PR00344">
    <property type="entry name" value="BCTRLSENSOR"/>
</dbReference>
<feature type="transmembrane region" description="Helical" evidence="10">
    <location>
        <begin position="57"/>
        <end position="76"/>
    </location>
</feature>
<dbReference type="InterPro" id="IPR005467">
    <property type="entry name" value="His_kinase_dom"/>
</dbReference>
<evidence type="ECO:0000256" key="8">
    <source>
        <dbReference type="ARBA" id="ARBA00022840"/>
    </source>
</evidence>
<dbReference type="SMART" id="SM00387">
    <property type="entry name" value="HATPase_c"/>
    <property type="match status" value="1"/>
</dbReference>